<proteinExistence type="predicted"/>
<dbReference type="EMBL" id="JADBEF010000001">
    <property type="protein sequence ID" value="MBE1558484.1"/>
    <property type="molecule type" value="Genomic_DNA"/>
</dbReference>
<evidence type="ECO:0000313" key="2">
    <source>
        <dbReference type="Proteomes" id="UP000661607"/>
    </source>
</evidence>
<accession>A0ABR9K907</accession>
<organism evidence="1 2">
    <name type="scientific">Nonomuraea africana</name>
    <dbReference type="NCBI Taxonomy" id="46171"/>
    <lineage>
        <taxon>Bacteria</taxon>
        <taxon>Bacillati</taxon>
        <taxon>Actinomycetota</taxon>
        <taxon>Actinomycetes</taxon>
        <taxon>Streptosporangiales</taxon>
        <taxon>Streptosporangiaceae</taxon>
        <taxon>Nonomuraea</taxon>
    </lineage>
</organism>
<evidence type="ECO:0000313" key="1">
    <source>
        <dbReference type="EMBL" id="MBE1558484.1"/>
    </source>
</evidence>
<keyword evidence="2" id="KW-1185">Reference proteome</keyword>
<comment type="caution">
    <text evidence="1">The sequence shown here is derived from an EMBL/GenBank/DDBJ whole genome shotgun (WGS) entry which is preliminary data.</text>
</comment>
<sequence length="1166" mass="123099">MKISFESELMENHKAAVVMAPDQAFEVLQSQDGDALFFSIGTDNVCYLTREVTETPTGWNRIDLSSALSANYGGAPVTAKAFAVTQNAQTLAIDLALAVTVNGADALYLSLGNANTDAAWADGVTWTAVPFDAGTAPDPLGIADVNIMNIPASGGSGAVENIFVDVLRRSDDPLRLLDRYYITPGNSPQWRPHKLAADLAAKSIVNCLGQRPNDPRPDFHIPGIYTFGTISGEPQLLFTPQYNYVQPTHAPTPARLTPPPGTSAIASALNGSGVTNLFVAAADGLYLFTPDNQHDLATPVQIVTDDLIAGATTLAAATDANRTAVWGLGPQGTLCYVSCPAGSEADPTAWSTPVPLLPSVEQFAFFLNIGAGNNVLFADVDGQDLVQLTQDPVTTDWLQRSILLPATDPDDVIVYNSFTTHVAVTDDSGLAAPNTAVAVTATSPVSVYLNDVYHLLSPTVPVNTTTDATGVLTVVQETQSLAAVCFHIVLTDTPDVAADVNPMSKATATLAAVQTGDDLRAVVVTNADGTQQPLVPSSVATADSDAAAQAIVQFMNVNAGLPQDGSRQRSGDSAIHVARADAMPQVWGISFAGGGLTYHEGADAVAHLAPRAVGEAPLGIGSDIAVAMGDFFSWLKHCFEDVEKFVVQEVEGIYHFVATIAGEVYDVLLDCVAAVAHAVEFIFNKIKVFFEDLIKWLGFLFAWSDIVRTHNVLKNIFTRYLAKCIDGLGDAETQVQNTFIQLQGYVNAWAGLPNDIPASLGGTTRSSAMAAATPVPGQDSPQSNWGLHQLKSNATNGTTTAEPNQGVTGDVTATLQPLVEALGREKDILELAFRSFKSNVIDKIDQLSFTQLLEQAIAIITDALLQSIENVLVAAINVLAELVEGCMEILNATIEIPVLSWLYRKISGNDLSLLDAACLVAAIPVTIGYKLIADAAPFPDNATTTALIDAPDFATIQRICSSTPAPSVRSAAGQGQTSVNDVMVLTGGVSSVIGAVLLSVFQPLAKKYRQSEIFPMINGPAYLLYVTPDVVGQLSEPKNPKWWDITNQVLGDLMTVKAVVDSCVGLTEEGSAADKAWGPVSPWLDFGANIVWQVPTLAAFACSEGDKIDELNVWGGTCFDLNGIMSPVLADDSDPTSWVIAVGIATVLNLAYGSMSCAASALTFKS</sequence>
<protein>
    <submittedName>
        <fullName evidence="1">Uncharacterized protein</fullName>
    </submittedName>
</protein>
<dbReference type="RefSeq" id="WP_192773894.1">
    <property type="nucleotide sequence ID" value="NZ_JADBEF010000001.1"/>
</dbReference>
<gene>
    <name evidence="1" type="ORF">H4W81_001263</name>
</gene>
<dbReference type="Proteomes" id="UP000661607">
    <property type="component" value="Unassembled WGS sequence"/>
</dbReference>
<reference evidence="1 2" key="1">
    <citation type="submission" date="2020-10" db="EMBL/GenBank/DDBJ databases">
        <title>Sequencing the genomes of 1000 actinobacteria strains.</title>
        <authorList>
            <person name="Klenk H.-P."/>
        </authorList>
    </citation>
    <scope>NUCLEOTIDE SEQUENCE [LARGE SCALE GENOMIC DNA]</scope>
    <source>
        <strain evidence="1 2">DSM 43748</strain>
    </source>
</reference>
<name>A0ABR9K907_9ACTN</name>